<sequence length="277" mass="31473">MEFPNFDPVIFQIWGPIGLNWYGLTYLLGFVGAWWMGTVRSKKPNSPYNAEQVSDFLFYAFLGVVLGGRIGYVLFYQFPLFIENPLYLFRIWDGGMSFHGGLLGVILAFWYFARKTQTGFFDIADFFAPMAPIGLATGRMGNFINGELWGRVTDVSSTPWAMHFPHDPAGVYRHPSMLYECALEGVLLFIILYFYSRNPKPKMAVSGLFLLGYGSFRFLVEYYREPDAHLKELAEFLSMGQILSLPMIIIGLVMIIIAYQKHKPATDEPAVKSAKAK</sequence>
<dbReference type="PANTHER" id="PTHR30589">
    <property type="entry name" value="PROLIPOPROTEIN DIACYLGLYCERYL TRANSFERASE"/>
    <property type="match status" value="1"/>
</dbReference>
<dbReference type="NCBIfam" id="TIGR00544">
    <property type="entry name" value="lgt"/>
    <property type="match status" value="1"/>
</dbReference>
<accession>A0ABV2BSG5</accession>
<reference evidence="1 2" key="1">
    <citation type="submission" date="2024-06" db="EMBL/GenBank/DDBJ databases">
        <authorList>
            <person name="Li F."/>
        </authorList>
    </citation>
    <scope>NUCLEOTIDE SEQUENCE [LARGE SCALE GENOMIC DNA]</scope>
    <source>
        <strain evidence="1 2">GXAS 311</strain>
    </source>
</reference>
<dbReference type="EMBL" id="JBEVCJ010000006">
    <property type="protein sequence ID" value="MET1254894.1"/>
    <property type="molecule type" value="Genomic_DNA"/>
</dbReference>
<evidence type="ECO:0000313" key="1">
    <source>
        <dbReference type="EMBL" id="MET1254894.1"/>
    </source>
</evidence>
<keyword evidence="2" id="KW-1185">Reference proteome</keyword>
<comment type="caution">
    <text evidence="1">The sequence shown here is derived from an EMBL/GenBank/DDBJ whole genome shotgun (WGS) entry which is preliminary data.</text>
</comment>
<evidence type="ECO:0000313" key="2">
    <source>
        <dbReference type="Proteomes" id="UP001548189"/>
    </source>
</evidence>
<dbReference type="EC" id="2.5.1.145" evidence="1"/>
<proteinExistence type="inferred from homology"/>
<name>A0ABV2BSG5_9GAMM</name>
<dbReference type="GO" id="GO:0008961">
    <property type="term" value="F:phosphatidylglycerol-prolipoprotein diacylglyceryl transferase activity"/>
    <property type="evidence" value="ECO:0007669"/>
    <property type="project" value="UniProtKB-EC"/>
</dbReference>
<keyword evidence="1" id="KW-0808">Transferase</keyword>
<gene>
    <name evidence="1" type="primary">lgt</name>
    <name evidence="1" type="ORF">ABVT43_07145</name>
</gene>
<dbReference type="Proteomes" id="UP001548189">
    <property type="component" value="Unassembled WGS sequence"/>
</dbReference>
<protein>
    <submittedName>
        <fullName evidence="1">Prolipoprotein diacylglyceryl transferase</fullName>
        <ecNumber evidence="1">2.5.1.145</ecNumber>
    </submittedName>
</protein>
<dbReference type="InterPro" id="IPR001640">
    <property type="entry name" value="Lgt"/>
</dbReference>
<dbReference type="HAMAP" id="MF_01147">
    <property type="entry name" value="Lgt"/>
    <property type="match status" value="1"/>
</dbReference>
<dbReference type="PROSITE" id="PS01311">
    <property type="entry name" value="LGT"/>
    <property type="match status" value="1"/>
</dbReference>
<dbReference type="Pfam" id="PF01790">
    <property type="entry name" value="LGT"/>
    <property type="match status" value="1"/>
</dbReference>
<dbReference type="PANTHER" id="PTHR30589:SF0">
    <property type="entry name" value="PHOSPHATIDYLGLYCEROL--PROLIPOPROTEIN DIACYLGLYCERYL TRANSFERASE"/>
    <property type="match status" value="1"/>
</dbReference>
<organism evidence="1 2">
    <name type="scientific">Aliikangiella maris</name>
    <dbReference type="NCBI Taxonomy" id="3162458"/>
    <lineage>
        <taxon>Bacteria</taxon>
        <taxon>Pseudomonadati</taxon>
        <taxon>Pseudomonadota</taxon>
        <taxon>Gammaproteobacteria</taxon>
        <taxon>Oceanospirillales</taxon>
        <taxon>Pleioneaceae</taxon>
        <taxon>Aliikangiella</taxon>
    </lineage>
</organism>